<dbReference type="STRING" id="1197717.BED41_14510"/>
<dbReference type="KEGG" id="cpor:BED41_14510"/>
<dbReference type="Pfam" id="PF12686">
    <property type="entry name" value="DUF3800"/>
    <property type="match status" value="1"/>
</dbReference>
<organism evidence="1 2">
    <name type="scientific">Cloacibacillus porcorum</name>
    <dbReference type="NCBI Taxonomy" id="1197717"/>
    <lineage>
        <taxon>Bacteria</taxon>
        <taxon>Thermotogati</taxon>
        <taxon>Synergistota</taxon>
        <taxon>Synergistia</taxon>
        <taxon>Synergistales</taxon>
        <taxon>Synergistaceae</taxon>
        <taxon>Cloacibacillus</taxon>
    </lineage>
</organism>
<accession>A0A1B2I8A9</accession>
<evidence type="ECO:0000313" key="1">
    <source>
        <dbReference type="EMBL" id="ANZ46205.1"/>
    </source>
</evidence>
<evidence type="ECO:0000313" key="2">
    <source>
        <dbReference type="Proteomes" id="UP000093044"/>
    </source>
</evidence>
<dbReference type="Proteomes" id="UP000093044">
    <property type="component" value="Chromosome"/>
</dbReference>
<gene>
    <name evidence="1" type="ORF">BED41_14510</name>
</gene>
<dbReference type="AlphaFoldDB" id="A0A1B2I8A9"/>
<reference evidence="1" key="1">
    <citation type="submission" date="2016-08" db="EMBL/GenBank/DDBJ databases">
        <title>Complete genome of Cloacibacillus porcorum.</title>
        <authorList>
            <person name="Looft T."/>
            <person name="Bayles D.O."/>
            <person name="Alt D.P."/>
        </authorList>
    </citation>
    <scope>NUCLEOTIDE SEQUENCE [LARGE SCALE GENOMIC DNA]</scope>
    <source>
        <strain evidence="1">CL-84</strain>
    </source>
</reference>
<evidence type="ECO:0008006" key="3">
    <source>
        <dbReference type="Google" id="ProtNLM"/>
    </source>
</evidence>
<proteinExistence type="predicted"/>
<name>A0A1B2I8A9_9BACT</name>
<keyword evidence="2" id="KW-1185">Reference proteome</keyword>
<sequence>MYAFIDTSGDMNSKEEQYVVTTAAVIRKAKIPSLLSQIYNLKKGILENERQEIKAQSFINASTLAQNGEPFSKKYTFIDRYVHEVLREFTFFAFSAKNTVLGLKPFESGGGYLPKHYKLLLERINYLAKSEKKQALILIDYSYKNTDRNMAFAFSDYLYKSLKGSSLGNIIEFPLFVDSEMTEGIQAADVGAGILRNYYTLLEKQSGLDDKKLLFKSKVQEYYEIIRGCSRDFRNNGKTIYGLYKVRNDV</sequence>
<dbReference type="InterPro" id="IPR024524">
    <property type="entry name" value="DUF3800"/>
</dbReference>
<dbReference type="GeneID" id="83059057"/>
<dbReference type="OrthoDB" id="9800818at2"/>
<protein>
    <recommendedName>
        <fullName evidence="3">DUF3800 domain-containing protein</fullName>
    </recommendedName>
</protein>
<dbReference type="EMBL" id="CP016757">
    <property type="protein sequence ID" value="ANZ46205.1"/>
    <property type="molecule type" value="Genomic_DNA"/>
</dbReference>
<dbReference type="RefSeq" id="WP_066747917.1">
    <property type="nucleotide sequence ID" value="NZ_CP016757.1"/>
</dbReference>